<dbReference type="Gramene" id="MELO3C031155.2.1">
    <property type="protein sequence ID" value="MELO3C031155.2.1"/>
    <property type="gene ID" value="MELO3C031155.2"/>
</dbReference>
<evidence type="ECO:0000256" key="1">
    <source>
        <dbReference type="SAM" id="Phobius"/>
    </source>
</evidence>
<accession>A0A9I9EAS4</accession>
<keyword evidence="1" id="KW-0812">Transmembrane</keyword>
<name>A0A9I9EAS4_CUCME</name>
<dbReference type="AlphaFoldDB" id="A0A9I9EAS4"/>
<protein>
    <submittedName>
        <fullName evidence="2">Uncharacterized protein</fullName>
    </submittedName>
</protein>
<sequence>MQDYHHLLPFLPVVNQLIALIGLMKIFLSMILQIGLQQPCCIYLESFTT</sequence>
<keyword evidence="1" id="KW-0472">Membrane</keyword>
<reference evidence="2" key="1">
    <citation type="submission" date="2023-03" db="UniProtKB">
        <authorList>
            <consortium name="EnsemblPlants"/>
        </authorList>
    </citation>
    <scope>IDENTIFICATION</scope>
</reference>
<proteinExistence type="predicted"/>
<evidence type="ECO:0000313" key="2">
    <source>
        <dbReference type="EnsemblPlants" id="MELO3C031155.2.1"/>
    </source>
</evidence>
<feature type="transmembrane region" description="Helical" evidence="1">
    <location>
        <begin position="6"/>
        <end position="28"/>
    </location>
</feature>
<organism evidence="2">
    <name type="scientific">Cucumis melo</name>
    <name type="common">Muskmelon</name>
    <dbReference type="NCBI Taxonomy" id="3656"/>
    <lineage>
        <taxon>Eukaryota</taxon>
        <taxon>Viridiplantae</taxon>
        <taxon>Streptophyta</taxon>
        <taxon>Embryophyta</taxon>
        <taxon>Tracheophyta</taxon>
        <taxon>Spermatophyta</taxon>
        <taxon>Magnoliopsida</taxon>
        <taxon>eudicotyledons</taxon>
        <taxon>Gunneridae</taxon>
        <taxon>Pentapetalae</taxon>
        <taxon>rosids</taxon>
        <taxon>fabids</taxon>
        <taxon>Cucurbitales</taxon>
        <taxon>Cucurbitaceae</taxon>
        <taxon>Benincaseae</taxon>
        <taxon>Cucumis</taxon>
    </lineage>
</organism>
<keyword evidence="1" id="KW-1133">Transmembrane helix</keyword>
<dbReference type="EnsemblPlants" id="MELO3C031155.2.1">
    <property type="protein sequence ID" value="MELO3C031155.2.1"/>
    <property type="gene ID" value="MELO3C031155.2"/>
</dbReference>